<dbReference type="InterPro" id="IPR035985">
    <property type="entry name" value="Ubiquitin-activating_enz"/>
</dbReference>
<dbReference type="OrthoDB" id="1708823at2759"/>
<feature type="region of interest" description="Disordered" evidence="1">
    <location>
        <begin position="20"/>
        <end position="42"/>
    </location>
</feature>
<keyword evidence="3" id="KW-1185">Reference proteome</keyword>
<dbReference type="AlphaFoldDB" id="A0A8E0VKZ9"/>
<comment type="caution">
    <text evidence="2">The sequence shown here is derived from an EMBL/GenBank/DDBJ whole genome shotgun (WGS) entry which is preliminary data.</text>
</comment>
<name>A0A8E0VKZ9_9TREM</name>
<dbReference type="SUPFAM" id="SSF69572">
    <property type="entry name" value="Activating enzymes of the ubiquitin-like proteins"/>
    <property type="match status" value="1"/>
</dbReference>
<dbReference type="Proteomes" id="UP000728185">
    <property type="component" value="Unassembled WGS sequence"/>
</dbReference>
<reference evidence="2" key="1">
    <citation type="submission" date="2019-05" db="EMBL/GenBank/DDBJ databases">
        <title>Annotation for the trematode Fasciolopsis buski.</title>
        <authorList>
            <person name="Choi Y.-J."/>
        </authorList>
    </citation>
    <scope>NUCLEOTIDE SEQUENCE</scope>
    <source>
        <strain evidence="2">HT</strain>
        <tissue evidence="2">Whole worm</tissue>
    </source>
</reference>
<feature type="non-terminal residue" evidence="2">
    <location>
        <position position="174"/>
    </location>
</feature>
<gene>
    <name evidence="2" type="ORF">FBUS_11085</name>
</gene>
<accession>A0A8E0VKZ9</accession>
<evidence type="ECO:0000313" key="2">
    <source>
        <dbReference type="EMBL" id="KAA0199408.1"/>
    </source>
</evidence>
<proteinExistence type="predicted"/>
<evidence type="ECO:0000313" key="3">
    <source>
        <dbReference type="Proteomes" id="UP000728185"/>
    </source>
</evidence>
<sequence>IPLEVRELFEDERCFIATFPSDPDSATNPVPRPLPANSPHATNVLRPRANGFRLPLTNQNFWHLVAALRDFVQNEGGGQLPVRGTLPDMTSDSTRYLRLLSIYRDQSDWAVERIASRVKQYPEITLNDVRLFGEFEELFVVFLASYISPCIFQFTLDDLVSWKQCWALWKNRNI</sequence>
<organism evidence="2 3">
    <name type="scientific">Fasciolopsis buskii</name>
    <dbReference type="NCBI Taxonomy" id="27845"/>
    <lineage>
        <taxon>Eukaryota</taxon>
        <taxon>Metazoa</taxon>
        <taxon>Spiralia</taxon>
        <taxon>Lophotrochozoa</taxon>
        <taxon>Platyhelminthes</taxon>
        <taxon>Trematoda</taxon>
        <taxon>Digenea</taxon>
        <taxon>Plagiorchiida</taxon>
        <taxon>Echinostomata</taxon>
        <taxon>Echinostomatoidea</taxon>
        <taxon>Fasciolidae</taxon>
        <taxon>Fasciolopsis</taxon>
    </lineage>
</organism>
<dbReference type="GO" id="GO:0008641">
    <property type="term" value="F:ubiquitin-like modifier activating enzyme activity"/>
    <property type="evidence" value="ECO:0007669"/>
    <property type="project" value="InterPro"/>
</dbReference>
<protein>
    <submittedName>
        <fullName evidence="2">Amyloid beta protein binding protein 1</fullName>
    </submittedName>
</protein>
<dbReference type="EMBL" id="LUCM01001151">
    <property type="protein sequence ID" value="KAA0199408.1"/>
    <property type="molecule type" value="Genomic_DNA"/>
</dbReference>
<evidence type="ECO:0000256" key="1">
    <source>
        <dbReference type="SAM" id="MobiDB-lite"/>
    </source>
</evidence>